<name>A0A9P7AM64_9AGAM</name>
<organism evidence="1 3">
    <name type="scientific">Suillus subaureus</name>
    <dbReference type="NCBI Taxonomy" id="48587"/>
    <lineage>
        <taxon>Eukaryota</taxon>
        <taxon>Fungi</taxon>
        <taxon>Dikarya</taxon>
        <taxon>Basidiomycota</taxon>
        <taxon>Agaricomycotina</taxon>
        <taxon>Agaricomycetes</taxon>
        <taxon>Agaricomycetidae</taxon>
        <taxon>Boletales</taxon>
        <taxon>Suillineae</taxon>
        <taxon>Suillaceae</taxon>
        <taxon>Suillus</taxon>
    </lineage>
</organism>
<comment type="caution">
    <text evidence="1">The sequence shown here is derived from an EMBL/GenBank/DDBJ whole genome shotgun (WGS) entry which is preliminary data.</text>
</comment>
<sequence length="130" mass="14328">MTYPKATYMKAARVLAEQFQDQKGGEKNDTACKMKFSALKTSYHAAADLRFGGSSSGSMWTDDGGLAWTIAQLSAWVGYVKSHPHAKQFQNKRFLHFTIFNLLAASSTAKGIHVHWIQRQKAGSTLSGTN</sequence>
<dbReference type="Proteomes" id="UP000807769">
    <property type="component" value="Unassembled WGS sequence"/>
</dbReference>
<keyword evidence="3" id="KW-1185">Reference proteome</keyword>
<dbReference type="AlphaFoldDB" id="A0A9P7AM64"/>
<dbReference type="OrthoDB" id="2689479at2759"/>
<evidence type="ECO:0000313" key="3">
    <source>
        <dbReference type="Proteomes" id="UP000807769"/>
    </source>
</evidence>
<accession>A0A9P7AM64</accession>
<proteinExistence type="predicted"/>
<protein>
    <submittedName>
        <fullName evidence="1">Uncharacterized protein</fullName>
    </submittedName>
</protein>
<gene>
    <name evidence="2" type="ORF">BJ212DRAFT_1299872</name>
    <name evidence="1" type="ORF">BJ212DRAFT_1307341</name>
</gene>
<dbReference type="RefSeq" id="XP_041192830.1">
    <property type="nucleotide sequence ID" value="XM_041332929.1"/>
</dbReference>
<evidence type="ECO:0000313" key="1">
    <source>
        <dbReference type="EMBL" id="KAG1792390.1"/>
    </source>
</evidence>
<evidence type="ECO:0000313" key="2">
    <source>
        <dbReference type="EMBL" id="KAG1816024.1"/>
    </source>
</evidence>
<dbReference type="EMBL" id="JABBWG010000017">
    <property type="protein sequence ID" value="KAG1816024.1"/>
    <property type="molecule type" value="Genomic_DNA"/>
</dbReference>
<reference evidence="1" key="1">
    <citation type="journal article" date="2020" name="New Phytol.">
        <title>Comparative genomics reveals dynamic genome evolution in host specialist ectomycorrhizal fungi.</title>
        <authorList>
            <person name="Lofgren L.A."/>
            <person name="Nguyen N.H."/>
            <person name="Vilgalys R."/>
            <person name="Ruytinx J."/>
            <person name="Liao H.L."/>
            <person name="Branco S."/>
            <person name="Kuo A."/>
            <person name="LaButti K."/>
            <person name="Lipzen A."/>
            <person name="Andreopoulos W."/>
            <person name="Pangilinan J."/>
            <person name="Riley R."/>
            <person name="Hundley H."/>
            <person name="Na H."/>
            <person name="Barry K."/>
            <person name="Grigoriev I.V."/>
            <person name="Stajich J.E."/>
            <person name="Kennedy P.G."/>
        </authorList>
    </citation>
    <scope>NUCLEOTIDE SEQUENCE</scope>
    <source>
        <strain evidence="1">MN1</strain>
    </source>
</reference>
<dbReference type="EMBL" id="JABBWG010000501">
    <property type="protein sequence ID" value="KAG1792390.1"/>
    <property type="molecule type" value="Genomic_DNA"/>
</dbReference>
<dbReference type="GeneID" id="64626946"/>